<dbReference type="InterPro" id="IPR029058">
    <property type="entry name" value="AB_hydrolase_fold"/>
</dbReference>
<reference evidence="3" key="1">
    <citation type="journal article" date="2019" name="Int. J. Syst. Evol. Microbiol.">
        <title>The Global Catalogue of Microorganisms (GCM) 10K type strain sequencing project: providing services to taxonomists for standard genome sequencing and annotation.</title>
        <authorList>
            <consortium name="The Broad Institute Genomics Platform"/>
            <consortium name="The Broad Institute Genome Sequencing Center for Infectious Disease"/>
            <person name="Wu L."/>
            <person name="Ma J."/>
        </authorList>
    </citation>
    <scope>NUCLEOTIDE SEQUENCE [LARGE SCALE GENOMIC DNA]</scope>
    <source>
        <strain evidence="3">DFY28</strain>
    </source>
</reference>
<sequence>MRRHFWKRTTTAALSLALAFSAVVVGASSAQAATSGVNNWSCKATPGKDPVIMLHGLGAPSAINWFSKAPLIAADGFCVYTPTYGVNILPGFKSMRDSAAEVSGIVDKVLASTGATKVNLVGHSQGTTVSAYYMKFLGGDTKVNRFAGFGSNFKGTSLYGVNKLVRAIPAITPVLRAVCASCDEYLPPNQFLTDLNAGGVTVPGPKYMSIVSKYDEVVLPYTSGVLNEPGVTNVVLQDACALDLAGHITQAVDPNVTRFVLWHLNGQQTKRPTCVPWLIPG</sequence>
<keyword evidence="1" id="KW-0732">Signal</keyword>
<dbReference type="RefSeq" id="WP_128219782.1">
    <property type="nucleotide sequence ID" value="NZ_CP034929.1"/>
</dbReference>
<evidence type="ECO:0000256" key="1">
    <source>
        <dbReference type="SAM" id="SignalP"/>
    </source>
</evidence>
<dbReference type="PANTHER" id="PTHR32015">
    <property type="entry name" value="FASTING INDUCED LIPASE"/>
    <property type="match status" value="1"/>
</dbReference>
<proteinExistence type="predicted"/>
<organism evidence="2 3">
    <name type="scientific">Nocardioides yefusunii</name>
    <dbReference type="NCBI Taxonomy" id="2500546"/>
    <lineage>
        <taxon>Bacteria</taxon>
        <taxon>Bacillati</taxon>
        <taxon>Actinomycetota</taxon>
        <taxon>Actinomycetes</taxon>
        <taxon>Propionibacteriales</taxon>
        <taxon>Nocardioidaceae</taxon>
        <taxon>Nocardioides</taxon>
    </lineage>
</organism>
<accession>A0ABW1QU65</accession>
<dbReference type="InterPro" id="IPR002918">
    <property type="entry name" value="Lipase_EstA/Esterase_EstB"/>
</dbReference>
<dbReference type="SUPFAM" id="SSF53474">
    <property type="entry name" value="alpha/beta-Hydrolases"/>
    <property type="match status" value="1"/>
</dbReference>
<feature type="signal peptide" evidence="1">
    <location>
        <begin position="1"/>
        <end position="32"/>
    </location>
</feature>
<dbReference type="PANTHER" id="PTHR32015:SF1">
    <property type="entry name" value="LIPASE"/>
    <property type="match status" value="1"/>
</dbReference>
<dbReference type="EMBL" id="JBHSQI010000002">
    <property type="protein sequence ID" value="MFC6152548.1"/>
    <property type="molecule type" value="Genomic_DNA"/>
</dbReference>
<dbReference type="Proteomes" id="UP001596098">
    <property type="component" value="Unassembled WGS sequence"/>
</dbReference>
<dbReference type="Pfam" id="PF01674">
    <property type="entry name" value="Lipase_2"/>
    <property type="match status" value="1"/>
</dbReference>
<protein>
    <submittedName>
        <fullName evidence="2">Esterase/lipase family protein</fullName>
    </submittedName>
</protein>
<name>A0ABW1QU65_9ACTN</name>
<comment type="caution">
    <text evidence="2">The sequence shown here is derived from an EMBL/GenBank/DDBJ whole genome shotgun (WGS) entry which is preliminary data.</text>
</comment>
<gene>
    <name evidence="2" type="ORF">ACFPWU_02575</name>
</gene>
<dbReference type="Gene3D" id="3.40.50.1820">
    <property type="entry name" value="alpha/beta hydrolase"/>
    <property type="match status" value="1"/>
</dbReference>
<keyword evidence="3" id="KW-1185">Reference proteome</keyword>
<evidence type="ECO:0000313" key="2">
    <source>
        <dbReference type="EMBL" id="MFC6152548.1"/>
    </source>
</evidence>
<feature type="chain" id="PRO_5045260385" evidence="1">
    <location>
        <begin position="33"/>
        <end position="281"/>
    </location>
</feature>
<evidence type="ECO:0000313" key="3">
    <source>
        <dbReference type="Proteomes" id="UP001596098"/>
    </source>
</evidence>